<accession>A0A2I1HKN8</accession>
<dbReference type="EMBL" id="LLXI01003536">
    <property type="protein sequence ID" value="PKY59393.1"/>
    <property type="molecule type" value="Genomic_DNA"/>
</dbReference>
<proteinExistence type="predicted"/>
<evidence type="ECO:0000313" key="2">
    <source>
        <dbReference type="EMBL" id="PKY59393.1"/>
    </source>
</evidence>
<comment type="caution">
    <text evidence="3">The sequence shown here is derived from an EMBL/GenBank/DDBJ whole genome shotgun (WGS) entry which is preliminary data.</text>
</comment>
<keyword evidence="1" id="KW-0175">Coiled coil</keyword>
<gene>
    <name evidence="2" type="ORF">RhiirA4_482109</name>
    <name evidence="3" type="ORF">RhiirA4_482121</name>
</gene>
<feature type="coiled-coil region" evidence="1">
    <location>
        <begin position="92"/>
        <end position="155"/>
    </location>
</feature>
<name>A0A2I1HKN8_9GLOM</name>
<evidence type="ECO:0000256" key="1">
    <source>
        <dbReference type="SAM" id="Coils"/>
    </source>
</evidence>
<organism evidence="3 4">
    <name type="scientific">Rhizophagus irregularis</name>
    <dbReference type="NCBI Taxonomy" id="588596"/>
    <lineage>
        <taxon>Eukaryota</taxon>
        <taxon>Fungi</taxon>
        <taxon>Fungi incertae sedis</taxon>
        <taxon>Mucoromycota</taxon>
        <taxon>Glomeromycotina</taxon>
        <taxon>Glomeromycetes</taxon>
        <taxon>Glomerales</taxon>
        <taxon>Glomeraceae</taxon>
        <taxon>Rhizophagus</taxon>
    </lineage>
</organism>
<reference evidence="3 4" key="1">
    <citation type="submission" date="2015-10" db="EMBL/GenBank/DDBJ databases">
        <title>Genome analyses suggest a sexual origin of heterokaryosis in a supposedly ancient asexual fungus.</title>
        <authorList>
            <person name="Ropars J."/>
            <person name="Sedzielewska K."/>
            <person name="Noel J."/>
            <person name="Charron P."/>
            <person name="Farinelli L."/>
            <person name="Marton T."/>
            <person name="Kruger M."/>
            <person name="Pelin A."/>
            <person name="Brachmann A."/>
            <person name="Corradi N."/>
        </authorList>
    </citation>
    <scope>NUCLEOTIDE SEQUENCE [LARGE SCALE GENOMIC DNA]</scope>
    <source>
        <strain evidence="3 4">A4</strain>
    </source>
</reference>
<keyword evidence="4" id="KW-1185">Reference proteome</keyword>
<dbReference type="VEuPathDB" id="FungiDB:RhiirFUN_008273"/>
<dbReference type="VEuPathDB" id="FungiDB:RhiirFUN_008223"/>
<dbReference type="EMBL" id="LLXI01003542">
    <property type="protein sequence ID" value="PKY59400.1"/>
    <property type="molecule type" value="Genomic_DNA"/>
</dbReference>
<dbReference type="VEuPathDB" id="FungiDB:RhiirA1_446003"/>
<evidence type="ECO:0000313" key="3">
    <source>
        <dbReference type="EMBL" id="PKY59400.1"/>
    </source>
</evidence>
<evidence type="ECO:0000313" key="4">
    <source>
        <dbReference type="Proteomes" id="UP000234323"/>
    </source>
</evidence>
<dbReference type="Proteomes" id="UP000234323">
    <property type="component" value="Unassembled WGS sequence"/>
</dbReference>
<protein>
    <submittedName>
        <fullName evidence="3">Uncharacterized protein</fullName>
    </submittedName>
</protein>
<dbReference type="VEuPathDB" id="FungiDB:FUN_007838"/>
<dbReference type="AlphaFoldDB" id="A0A2I1HKN8"/>
<sequence>MSSVMSNGTLQTECNNLREIIGTVKASYFGLSNKYNELLTEIDLLRKKNSEFGQIKAKNVQLLSQVDQTKTSHTSELIEDCNKITLNDNKMKSEYKTQIKQLQERESKMKSEYEAHVKRLQGRNNKMKSVYEEHINQLQEEANDYAKKQNQLDDEASGYQAALGSATNVKGKSIKIDEIAAKHLLTQYECKVSLNSKEIKNCSAANLQRMILERFVNYFVNKMEKYREVVDEERKKALHSEKIIRTGIQLWFCLKAQEPLPKIHWFKSGAHIETHLMDSQVINKAQVFIRPKQNRKFQKLKDFFEISHM</sequence>